<evidence type="ECO:0000256" key="1">
    <source>
        <dbReference type="SAM" id="SignalP"/>
    </source>
</evidence>
<keyword evidence="3" id="KW-1185">Reference proteome</keyword>
<name>A0A4P5PKV3_9ENTE</name>
<proteinExistence type="predicted"/>
<protein>
    <submittedName>
        <fullName evidence="2">DUF4828 domain-containing protein</fullName>
    </submittedName>
</protein>
<evidence type="ECO:0000313" key="3">
    <source>
        <dbReference type="Proteomes" id="UP000290567"/>
    </source>
</evidence>
<feature type="signal peptide" evidence="1">
    <location>
        <begin position="1"/>
        <end position="20"/>
    </location>
</feature>
<dbReference type="OrthoDB" id="2246468at2"/>
<sequence>MKRRWQLFLGASLLAGLAGSAILKKGEPTKSRDVTQLYVGSWSFFHPKEATKHTMTIYPDLSIMIDGKEIHYQLIELSDEKFAIQDQLGYHLLLKAEDGVPTLLYDEADDINMAVSPAS</sequence>
<accession>A0A4P5PKV3</accession>
<dbReference type="Pfam" id="PF16110">
    <property type="entry name" value="DUF4828"/>
    <property type="match status" value="1"/>
</dbReference>
<gene>
    <name evidence="2" type="ORF">NRIC_18440</name>
</gene>
<comment type="caution">
    <text evidence="2">The sequence shown here is derived from an EMBL/GenBank/DDBJ whole genome shotgun (WGS) entry which is preliminary data.</text>
</comment>
<keyword evidence="1" id="KW-0732">Signal</keyword>
<dbReference type="RefSeq" id="WP_146622394.1">
    <property type="nucleotide sequence ID" value="NZ_BJCC01000014.1"/>
</dbReference>
<feature type="chain" id="PRO_5039149028" evidence="1">
    <location>
        <begin position="21"/>
        <end position="119"/>
    </location>
</feature>
<reference evidence="3" key="1">
    <citation type="submission" date="2019-02" db="EMBL/GenBank/DDBJ databases">
        <title>Draft genome sequence of Enterococcus sp. Gos25-1.</title>
        <authorList>
            <person name="Tanaka N."/>
            <person name="Shiwa Y."/>
            <person name="Fujita N."/>
        </authorList>
    </citation>
    <scope>NUCLEOTIDE SEQUENCE [LARGE SCALE GENOMIC DNA]</scope>
    <source>
        <strain evidence="3">Gos25-1</strain>
    </source>
</reference>
<organism evidence="2 3">
    <name type="scientific">Enterococcus florum</name>
    <dbReference type="NCBI Taxonomy" id="2480627"/>
    <lineage>
        <taxon>Bacteria</taxon>
        <taxon>Bacillati</taxon>
        <taxon>Bacillota</taxon>
        <taxon>Bacilli</taxon>
        <taxon>Lactobacillales</taxon>
        <taxon>Enterococcaceae</taxon>
        <taxon>Enterococcus</taxon>
    </lineage>
</organism>
<dbReference type="InterPro" id="IPR032254">
    <property type="entry name" value="DUF4828"/>
</dbReference>
<dbReference type="EMBL" id="BJCC01000014">
    <property type="protein sequence ID" value="GCF93953.1"/>
    <property type="molecule type" value="Genomic_DNA"/>
</dbReference>
<dbReference type="Proteomes" id="UP000290567">
    <property type="component" value="Unassembled WGS sequence"/>
</dbReference>
<evidence type="ECO:0000313" key="2">
    <source>
        <dbReference type="EMBL" id="GCF93953.1"/>
    </source>
</evidence>
<dbReference type="AlphaFoldDB" id="A0A4P5PKV3"/>